<dbReference type="Pfam" id="PF07727">
    <property type="entry name" value="RVT_2"/>
    <property type="match status" value="1"/>
</dbReference>
<sequence>MSAIRLVLGMVAIENLHIEQLDVKTTFFHGDLEEDLYMIQLEGFIVQGQENLVCKLRNSLYALNKLLDSGSDIEKINNLKKPDIAHVVGVVSRFMSRPGKQHWEAVKWILRYLKGSLDTCLCFIGASLKLHGYVDVDFAGDIDSRKTTIGIVFALGGTVISWASNLQKIVTCLLQKLSMLPATEAGNEMIWLYGFLDELGKKQKMDILHNESHSAIFLTKNSAFHSKLKHIQTKYHFICYLVEDKLVILEKICGSKNPTDMLTKGVTIEKLKLCATSIGLLT</sequence>
<name>A0A438HQQ8_VITVI</name>
<organism evidence="2 3">
    <name type="scientific">Vitis vinifera</name>
    <name type="common">Grape</name>
    <dbReference type="NCBI Taxonomy" id="29760"/>
    <lineage>
        <taxon>Eukaryota</taxon>
        <taxon>Viridiplantae</taxon>
        <taxon>Streptophyta</taxon>
        <taxon>Embryophyta</taxon>
        <taxon>Tracheophyta</taxon>
        <taxon>Spermatophyta</taxon>
        <taxon>Magnoliopsida</taxon>
        <taxon>eudicotyledons</taxon>
        <taxon>Gunneridae</taxon>
        <taxon>Pentapetalae</taxon>
        <taxon>rosids</taxon>
        <taxon>Vitales</taxon>
        <taxon>Vitaceae</taxon>
        <taxon>Viteae</taxon>
        <taxon>Vitis</taxon>
    </lineage>
</organism>
<evidence type="ECO:0000313" key="3">
    <source>
        <dbReference type="Proteomes" id="UP000288805"/>
    </source>
</evidence>
<dbReference type="PANTHER" id="PTHR11439">
    <property type="entry name" value="GAG-POL-RELATED RETROTRANSPOSON"/>
    <property type="match status" value="1"/>
</dbReference>
<comment type="caution">
    <text evidence="2">The sequence shown here is derived from an EMBL/GenBank/DDBJ whole genome shotgun (WGS) entry which is preliminary data.</text>
</comment>
<dbReference type="EMBL" id="QGNW01000190">
    <property type="protein sequence ID" value="RVW86791.1"/>
    <property type="molecule type" value="Genomic_DNA"/>
</dbReference>
<feature type="domain" description="Reverse transcriptase Ty1/copia-type" evidence="1">
    <location>
        <begin position="2"/>
        <end position="64"/>
    </location>
</feature>
<dbReference type="CDD" id="cd09272">
    <property type="entry name" value="RNase_HI_RT_Ty1"/>
    <property type="match status" value="1"/>
</dbReference>
<gene>
    <name evidence="2" type="primary">POLX_2093</name>
    <name evidence="2" type="ORF">CK203_042801</name>
</gene>
<reference evidence="2 3" key="1">
    <citation type="journal article" date="2018" name="PLoS Genet.">
        <title>Population sequencing reveals clonal diversity and ancestral inbreeding in the grapevine cultivar Chardonnay.</title>
        <authorList>
            <person name="Roach M.J."/>
            <person name="Johnson D.L."/>
            <person name="Bohlmann J."/>
            <person name="van Vuuren H.J."/>
            <person name="Jones S.J."/>
            <person name="Pretorius I.S."/>
            <person name="Schmidt S.A."/>
            <person name="Borneman A.R."/>
        </authorList>
    </citation>
    <scope>NUCLEOTIDE SEQUENCE [LARGE SCALE GENOMIC DNA]</scope>
    <source>
        <strain evidence="3">cv. Chardonnay</strain>
        <tissue evidence="2">Leaf</tissue>
    </source>
</reference>
<dbReference type="Proteomes" id="UP000288805">
    <property type="component" value="Unassembled WGS sequence"/>
</dbReference>
<proteinExistence type="predicted"/>
<protein>
    <submittedName>
        <fullName evidence="2">Retrovirus-related Pol polyprotein from transposon TNT 1-94</fullName>
    </submittedName>
</protein>
<accession>A0A438HQQ8</accession>
<evidence type="ECO:0000259" key="1">
    <source>
        <dbReference type="Pfam" id="PF07727"/>
    </source>
</evidence>
<dbReference type="AlphaFoldDB" id="A0A438HQQ8"/>
<evidence type="ECO:0000313" key="2">
    <source>
        <dbReference type="EMBL" id="RVW86791.1"/>
    </source>
</evidence>
<dbReference type="InterPro" id="IPR013103">
    <property type="entry name" value="RVT_2"/>
</dbReference>
<dbReference type="PANTHER" id="PTHR11439:SF467">
    <property type="entry name" value="INTEGRASE CATALYTIC DOMAIN-CONTAINING PROTEIN"/>
    <property type="match status" value="1"/>
</dbReference>